<dbReference type="AlphaFoldDB" id="A0A5C5W900"/>
<dbReference type="InterPro" id="IPR013324">
    <property type="entry name" value="RNA_pol_sigma_r3/r4-like"/>
</dbReference>
<evidence type="ECO:0000313" key="9">
    <source>
        <dbReference type="EMBL" id="TWT46675.1"/>
    </source>
</evidence>
<dbReference type="GO" id="GO:0003677">
    <property type="term" value="F:DNA binding"/>
    <property type="evidence" value="ECO:0007669"/>
    <property type="project" value="UniProtKB-KW"/>
</dbReference>
<dbReference type="GO" id="GO:0016987">
    <property type="term" value="F:sigma factor activity"/>
    <property type="evidence" value="ECO:0007669"/>
    <property type="project" value="UniProtKB-KW"/>
</dbReference>
<evidence type="ECO:0000256" key="3">
    <source>
        <dbReference type="ARBA" id="ARBA00023082"/>
    </source>
</evidence>
<feature type="domain" description="RNA polymerase sigma-70 region 2" evidence="7">
    <location>
        <begin position="27"/>
        <end position="93"/>
    </location>
</feature>
<dbReference type="InterPro" id="IPR014284">
    <property type="entry name" value="RNA_pol_sigma-70_dom"/>
</dbReference>
<evidence type="ECO:0000256" key="5">
    <source>
        <dbReference type="ARBA" id="ARBA00023163"/>
    </source>
</evidence>
<evidence type="ECO:0000256" key="2">
    <source>
        <dbReference type="ARBA" id="ARBA00023015"/>
    </source>
</evidence>
<keyword evidence="2" id="KW-0805">Transcription regulation</keyword>
<comment type="caution">
    <text evidence="9">The sequence shown here is derived from an EMBL/GenBank/DDBJ whole genome shotgun (WGS) entry which is preliminary data.</text>
</comment>
<dbReference type="PANTHER" id="PTHR43133">
    <property type="entry name" value="RNA POLYMERASE ECF-TYPE SIGMA FACTO"/>
    <property type="match status" value="1"/>
</dbReference>
<keyword evidence="3" id="KW-0731">Sigma factor</keyword>
<keyword evidence="4" id="KW-0238">DNA-binding</keyword>
<feature type="domain" description="RNA polymerase sigma-70 region 4" evidence="8">
    <location>
        <begin position="142"/>
        <end position="190"/>
    </location>
</feature>
<feature type="compositionally biased region" description="Pro residues" evidence="6">
    <location>
        <begin position="202"/>
        <end position="213"/>
    </location>
</feature>
<dbReference type="SUPFAM" id="SSF88659">
    <property type="entry name" value="Sigma3 and sigma4 domains of RNA polymerase sigma factors"/>
    <property type="match status" value="1"/>
</dbReference>
<protein>
    <submittedName>
        <fullName evidence="9">ECF RNA polymerase sigma factor SigK</fullName>
    </submittedName>
</protein>
<dbReference type="InterPro" id="IPR007627">
    <property type="entry name" value="RNA_pol_sigma70_r2"/>
</dbReference>
<sequence>MTAVLPAEPLLPRVAAGDTSAIEACLDRYSGLVWSLARKYFAENADAEDAVQEAFVSLWRNAARFDARIASETTFVAMISRRRLLDLVRRRVRRTLDRPDALRGQADPSLDELAGGETALRVDGIDLGPVEVREEASRARTALAQLKPEQREVLQLALGEGLSQSEIADRTGMPLGTVKSHARRGMQQLRSVLLNESSPVVPSSPPFPQEASR</sequence>
<dbReference type="SUPFAM" id="SSF88946">
    <property type="entry name" value="Sigma2 domain of RNA polymerase sigma factors"/>
    <property type="match status" value="1"/>
</dbReference>
<evidence type="ECO:0000256" key="6">
    <source>
        <dbReference type="SAM" id="MobiDB-lite"/>
    </source>
</evidence>
<dbReference type="InterPro" id="IPR013325">
    <property type="entry name" value="RNA_pol_sigma_r2"/>
</dbReference>
<organism evidence="9 10">
    <name type="scientific">Botrimarina hoheduenensis</name>
    <dbReference type="NCBI Taxonomy" id="2528000"/>
    <lineage>
        <taxon>Bacteria</taxon>
        <taxon>Pseudomonadati</taxon>
        <taxon>Planctomycetota</taxon>
        <taxon>Planctomycetia</taxon>
        <taxon>Pirellulales</taxon>
        <taxon>Lacipirellulaceae</taxon>
        <taxon>Botrimarina</taxon>
    </lineage>
</organism>
<dbReference type="Gene3D" id="1.10.1740.10">
    <property type="match status" value="1"/>
</dbReference>
<evidence type="ECO:0000256" key="4">
    <source>
        <dbReference type="ARBA" id="ARBA00023125"/>
    </source>
</evidence>
<dbReference type="InterPro" id="IPR036388">
    <property type="entry name" value="WH-like_DNA-bd_sf"/>
</dbReference>
<dbReference type="InterPro" id="IPR007630">
    <property type="entry name" value="RNA_pol_sigma70_r4"/>
</dbReference>
<evidence type="ECO:0000256" key="1">
    <source>
        <dbReference type="ARBA" id="ARBA00010641"/>
    </source>
</evidence>
<feature type="region of interest" description="Disordered" evidence="6">
    <location>
        <begin position="194"/>
        <end position="213"/>
    </location>
</feature>
<comment type="similarity">
    <text evidence="1">Belongs to the sigma-70 factor family. ECF subfamily.</text>
</comment>
<keyword evidence="5" id="KW-0804">Transcription</keyword>
<dbReference type="Pfam" id="PF04545">
    <property type="entry name" value="Sigma70_r4"/>
    <property type="match status" value="1"/>
</dbReference>
<evidence type="ECO:0000313" key="10">
    <source>
        <dbReference type="Proteomes" id="UP000318995"/>
    </source>
</evidence>
<dbReference type="GO" id="GO:0006352">
    <property type="term" value="P:DNA-templated transcription initiation"/>
    <property type="evidence" value="ECO:0007669"/>
    <property type="project" value="InterPro"/>
</dbReference>
<evidence type="ECO:0000259" key="7">
    <source>
        <dbReference type="Pfam" id="PF04542"/>
    </source>
</evidence>
<dbReference type="PANTHER" id="PTHR43133:SF62">
    <property type="entry name" value="RNA POLYMERASE SIGMA FACTOR SIGZ"/>
    <property type="match status" value="1"/>
</dbReference>
<dbReference type="CDD" id="cd06171">
    <property type="entry name" value="Sigma70_r4"/>
    <property type="match status" value="1"/>
</dbReference>
<keyword evidence="10" id="KW-1185">Reference proteome</keyword>
<dbReference type="Gene3D" id="1.10.10.10">
    <property type="entry name" value="Winged helix-like DNA-binding domain superfamily/Winged helix DNA-binding domain"/>
    <property type="match status" value="1"/>
</dbReference>
<proteinExistence type="inferred from homology"/>
<reference evidence="9 10" key="1">
    <citation type="submission" date="2019-02" db="EMBL/GenBank/DDBJ databases">
        <title>Deep-cultivation of Planctomycetes and their phenomic and genomic characterization uncovers novel biology.</title>
        <authorList>
            <person name="Wiegand S."/>
            <person name="Jogler M."/>
            <person name="Boedeker C."/>
            <person name="Pinto D."/>
            <person name="Vollmers J."/>
            <person name="Rivas-Marin E."/>
            <person name="Kohn T."/>
            <person name="Peeters S.H."/>
            <person name="Heuer A."/>
            <person name="Rast P."/>
            <person name="Oberbeckmann S."/>
            <person name="Bunk B."/>
            <person name="Jeske O."/>
            <person name="Meyerdierks A."/>
            <person name="Storesund J.E."/>
            <person name="Kallscheuer N."/>
            <person name="Luecker S."/>
            <person name="Lage O.M."/>
            <person name="Pohl T."/>
            <person name="Merkel B.J."/>
            <person name="Hornburger P."/>
            <person name="Mueller R.-W."/>
            <person name="Bruemmer F."/>
            <person name="Labrenz M."/>
            <person name="Spormann A.M."/>
            <person name="Op Den Camp H."/>
            <person name="Overmann J."/>
            <person name="Amann R."/>
            <person name="Jetten M.S.M."/>
            <person name="Mascher T."/>
            <person name="Medema M.H."/>
            <person name="Devos D.P."/>
            <person name="Kaster A.-K."/>
            <person name="Ovreas L."/>
            <person name="Rohde M."/>
            <person name="Galperin M.Y."/>
            <person name="Jogler C."/>
        </authorList>
    </citation>
    <scope>NUCLEOTIDE SEQUENCE [LARGE SCALE GENOMIC DNA]</scope>
    <source>
        <strain evidence="9 10">Pla111</strain>
    </source>
</reference>
<dbReference type="InterPro" id="IPR039425">
    <property type="entry name" value="RNA_pol_sigma-70-like"/>
</dbReference>
<name>A0A5C5W900_9BACT</name>
<dbReference type="Proteomes" id="UP000318995">
    <property type="component" value="Unassembled WGS sequence"/>
</dbReference>
<evidence type="ECO:0000259" key="8">
    <source>
        <dbReference type="Pfam" id="PF04545"/>
    </source>
</evidence>
<dbReference type="EMBL" id="SJPH01000003">
    <property type="protein sequence ID" value="TWT46675.1"/>
    <property type="molecule type" value="Genomic_DNA"/>
</dbReference>
<dbReference type="NCBIfam" id="TIGR02937">
    <property type="entry name" value="sigma70-ECF"/>
    <property type="match status" value="1"/>
</dbReference>
<accession>A0A5C5W900</accession>
<dbReference type="Pfam" id="PF04542">
    <property type="entry name" value="Sigma70_r2"/>
    <property type="match status" value="1"/>
</dbReference>
<gene>
    <name evidence="9" type="primary">sigK_1</name>
    <name evidence="9" type="ORF">Pla111_17760</name>
</gene>